<dbReference type="RefSeq" id="WP_176612036.1">
    <property type="nucleotide sequence ID" value="NZ_JABXXR010000001.1"/>
</dbReference>
<keyword evidence="2" id="KW-1133">Transmembrane helix</keyword>
<accession>A0A850P7M7</accession>
<protein>
    <submittedName>
        <fullName evidence="3">Uncharacterized protein</fullName>
    </submittedName>
</protein>
<dbReference type="Proteomes" id="UP000585665">
    <property type="component" value="Unassembled WGS sequence"/>
</dbReference>
<feature type="compositionally biased region" description="Polar residues" evidence="1">
    <location>
        <begin position="145"/>
        <end position="158"/>
    </location>
</feature>
<feature type="transmembrane region" description="Helical" evidence="2">
    <location>
        <begin position="20"/>
        <end position="39"/>
    </location>
</feature>
<gene>
    <name evidence="3" type="ORF">HUK82_00335</name>
</gene>
<keyword evidence="2" id="KW-0472">Membrane</keyword>
<reference evidence="3 4" key="1">
    <citation type="submission" date="2020-06" db="EMBL/GenBank/DDBJ databases">
        <title>Description of novel acetic acid bacteria.</title>
        <authorList>
            <person name="Sombolestani A."/>
        </authorList>
    </citation>
    <scope>NUCLEOTIDE SEQUENCE [LARGE SCALE GENOMIC DNA]</scope>
    <source>
        <strain evidence="3 4">LMG 27010</strain>
    </source>
</reference>
<keyword evidence="4" id="KW-1185">Reference proteome</keyword>
<keyword evidence="2" id="KW-0812">Transmembrane</keyword>
<feature type="region of interest" description="Disordered" evidence="1">
    <location>
        <begin position="107"/>
        <end position="158"/>
    </location>
</feature>
<dbReference type="AlphaFoldDB" id="A0A850P7M7"/>
<proteinExistence type="predicted"/>
<evidence type="ECO:0000256" key="1">
    <source>
        <dbReference type="SAM" id="MobiDB-lite"/>
    </source>
</evidence>
<sequence>MARSIPERKLIFIANTDLRLQALGFAAVGVWLALMHLVLEHGTDGRVVFGRGRVPSLADVARIRFRMTETELVTHLETQSETQLLGWSAESGALTWPSELMPDARTLANRENGKKGGRPRKTALNERNNPNQYHMPPMAIPGGRSMSTDETQKTQTETPLRVASLAEASTLKSLEATAEPDAREIDEVFQRIGPVAYAAAGFDHARHMGGWAIARIWAADGLRKGLPVDQIEDIVVGAIDRVSKRHAAKGNQKEIGSLDYFKGAVGDDIKAASPRMTQERRDAERAYEEAVMKWGREQMDPVKRGAQQPKLSDFLANLQRQSAA</sequence>
<evidence type="ECO:0000256" key="2">
    <source>
        <dbReference type="SAM" id="Phobius"/>
    </source>
</evidence>
<evidence type="ECO:0000313" key="4">
    <source>
        <dbReference type="Proteomes" id="UP000585665"/>
    </source>
</evidence>
<organism evidence="3 4">
    <name type="scientific">Ameyamaea chiangmaiensis</name>
    <dbReference type="NCBI Taxonomy" id="442969"/>
    <lineage>
        <taxon>Bacteria</taxon>
        <taxon>Pseudomonadati</taxon>
        <taxon>Pseudomonadota</taxon>
        <taxon>Alphaproteobacteria</taxon>
        <taxon>Acetobacterales</taxon>
        <taxon>Acetobacteraceae</taxon>
        <taxon>Ameyamaea</taxon>
    </lineage>
</organism>
<evidence type="ECO:0000313" key="3">
    <source>
        <dbReference type="EMBL" id="NVN39013.1"/>
    </source>
</evidence>
<comment type="caution">
    <text evidence="3">The sequence shown here is derived from an EMBL/GenBank/DDBJ whole genome shotgun (WGS) entry which is preliminary data.</text>
</comment>
<dbReference type="EMBL" id="JABXXR010000001">
    <property type="protein sequence ID" value="NVN39013.1"/>
    <property type="molecule type" value="Genomic_DNA"/>
</dbReference>
<name>A0A850P7M7_9PROT</name>